<evidence type="ECO:0000256" key="7">
    <source>
        <dbReference type="ARBA" id="ARBA00022840"/>
    </source>
</evidence>
<evidence type="ECO:0000256" key="3">
    <source>
        <dbReference type="ARBA" id="ARBA00022553"/>
    </source>
</evidence>
<feature type="transmembrane region" description="Helical" evidence="9">
    <location>
        <begin position="25"/>
        <end position="49"/>
    </location>
</feature>
<feature type="domain" description="Putative sensor" evidence="11">
    <location>
        <begin position="27"/>
        <end position="205"/>
    </location>
</feature>
<accession>A0ABV5T994</accession>
<keyword evidence="3" id="KW-0597">Phosphoprotein</keyword>
<proteinExistence type="predicted"/>
<feature type="transmembrane region" description="Helical" evidence="9">
    <location>
        <begin position="172"/>
        <end position="205"/>
    </location>
</feature>
<dbReference type="SUPFAM" id="SSF55874">
    <property type="entry name" value="ATPase domain of HSP90 chaperone/DNA topoisomerase II/histidine kinase"/>
    <property type="match status" value="1"/>
</dbReference>
<keyword evidence="9" id="KW-0472">Membrane</keyword>
<dbReference type="InterPro" id="IPR050482">
    <property type="entry name" value="Sensor_HK_TwoCompSys"/>
</dbReference>
<evidence type="ECO:0000259" key="10">
    <source>
        <dbReference type="Pfam" id="PF07730"/>
    </source>
</evidence>
<name>A0ABV5T994_9ACTN</name>
<keyword evidence="6 12" id="KW-0418">Kinase</keyword>
<keyword evidence="7" id="KW-0067">ATP-binding</keyword>
<comment type="catalytic activity">
    <reaction evidence="1">
        <text>ATP + protein L-histidine = ADP + protein N-phospho-L-histidine.</text>
        <dbReference type="EC" id="2.7.13.3"/>
    </reaction>
</comment>
<sequence>MRSRAAWQALTRWNLLATWWPWRSVAYLLTSVLVGAVTLVVVLVCLAVGAVLTLVVVGIPFMVALGFSGIPVAALERRRLGIIDSEPVESPHREPDRPGLRAWARLRFGEQATWRELAYTGLLVTVLWPMELIALVYGVAGPALAMYAPVAVQEDGEVRLLKFWLISGYPEAFLAALLGVVLLVLFSYPLTALAVLHGLVARALLGPRQSDESRRVVELTRSRSRLVSAFEAERRRIERDLHDGAQQRLVSLTMTLGLARITRGDETAELVGRAHEQAKLALAEIRDLIRGIHPQILTDRGLPAAVADVADRSPVPVEVVMTLPARLPEVVEATAYFVVCEALANVARHSEARRATVTGRMDGARLVVEIGDDGVGGADAVKGSGLAGLADRVSVVDGRLVLSSPPGGPTLLRVEIPCTPIDPSR</sequence>
<dbReference type="InterPro" id="IPR036890">
    <property type="entry name" value="HATPase_C_sf"/>
</dbReference>
<evidence type="ECO:0000313" key="13">
    <source>
        <dbReference type="Proteomes" id="UP001589610"/>
    </source>
</evidence>
<dbReference type="PANTHER" id="PTHR24421">
    <property type="entry name" value="NITRATE/NITRITE SENSOR PROTEIN NARX-RELATED"/>
    <property type="match status" value="1"/>
</dbReference>
<feature type="transmembrane region" description="Helical" evidence="9">
    <location>
        <begin position="55"/>
        <end position="75"/>
    </location>
</feature>
<dbReference type="Proteomes" id="UP001589610">
    <property type="component" value="Unassembled WGS sequence"/>
</dbReference>
<keyword evidence="4" id="KW-0808">Transferase</keyword>
<comment type="caution">
    <text evidence="12">The sequence shown here is derived from an EMBL/GenBank/DDBJ whole genome shotgun (WGS) entry which is preliminary data.</text>
</comment>
<keyword evidence="8" id="KW-0902">Two-component regulatory system</keyword>
<gene>
    <name evidence="12" type="ORF">ACFFRH_08500</name>
</gene>
<evidence type="ECO:0000313" key="12">
    <source>
        <dbReference type="EMBL" id="MFB9675521.1"/>
    </source>
</evidence>
<dbReference type="Pfam" id="PF13796">
    <property type="entry name" value="Sensor"/>
    <property type="match status" value="1"/>
</dbReference>
<organism evidence="12 13">
    <name type="scientific">Streptosporangium vulgare</name>
    <dbReference type="NCBI Taxonomy" id="46190"/>
    <lineage>
        <taxon>Bacteria</taxon>
        <taxon>Bacillati</taxon>
        <taxon>Actinomycetota</taxon>
        <taxon>Actinomycetes</taxon>
        <taxon>Streptosporangiales</taxon>
        <taxon>Streptosporangiaceae</taxon>
        <taxon>Streptosporangium</taxon>
    </lineage>
</organism>
<dbReference type="Pfam" id="PF07730">
    <property type="entry name" value="HisKA_3"/>
    <property type="match status" value="1"/>
</dbReference>
<feature type="transmembrane region" description="Helical" evidence="9">
    <location>
        <begin position="117"/>
        <end position="140"/>
    </location>
</feature>
<dbReference type="InterPro" id="IPR025828">
    <property type="entry name" value="Put_sensor_dom"/>
</dbReference>
<evidence type="ECO:0000256" key="6">
    <source>
        <dbReference type="ARBA" id="ARBA00022777"/>
    </source>
</evidence>
<evidence type="ECO:0000256" key="1">
    <source>
        <dbReference type="ARBA" id="ARBA00000085"/>
    </source>
</evidence>
<dbReference type="EMBL" id="JBHMBS010000003">
    <property type="protein sequence ID" value="MFB9675521.1"/>
    <property type="molecule type" value="Genomic_DNA"/>
</dbReference>
<dbReference type="Gene3D" id="3.30.565.10">
    <property type="entry name" value="Histidine kinase-like ATPase, C-terminal domain"/>
    <property type="match status" value="1"/>
</dbReference>
<evidence type="ECO:0000256" key="8">
    <source>
        <dbReference type="ARBA" id="ARBA00023012"/>
    </source>
</evidence>
<dbReference type="RefSeq" id="WP_386155432.1">
    <property type="nucleotide sequence ID" value="NZ_JBHMBS010000003.1"/>
</dbReference>
<evidence type="ECO:0000256" key="5">
    <source>
        <dbReference type="ARBA" id="ARBA00022741"/>
    </source>
</evidence>
<evidence type="ECO:0000259" key="11">
    <source>
        <dbReference type="Pfam" id="PF13796"/>
    </source>
</evidence>
<keyword evidence="9" id="KW-1133">Transmembrane helix</keyword>
<dbReference type="EC" id="2.7.13.3" evidence="2"/>
<evidence type="ECO:0000256" key="4">
    <source>
        <dbReference type="ARBA" id="ARBA00022679"/>
    </source>
</evidence>
<dbReference type="Gene3D" id="1.20.5.1930">
    <property type="match status" value="1"/>
</dbReference>
<dbReference type="InterPro" id="IPR011712">
    <property type="entry name" value="Sig_transdc_His_kin_sub3_dim/P"/>
</dbReference>
<reference evidence="12 13" key="1">
    <citation type="submission" date="2024-09" db="EMBL/GenBank/DDBJ databases">
        <authorList>
            <person name="Sun Q."/>
            <person name="Mori K."/>
        </authorList>
    </citation>
    <scope>NUCLEOTIDE SEQUENCE [LARGE SCALE GENOMIC DNA]</scope>
    <source>
        <strain evidence="12 13">JCM 3028</strain>
    </source>
</reference>
<dbReference type="PANTHER" id="PTHR24421:SF10">
    <property type="entry name" value="NITRATE_NITRITE SENSOR PROTEIN NARQ"/>
    <property type="match status" value="1"/>
</dbReference>
<feature type="domain" description="Signal transduction histidine kinase subgroup 3 dimerisation and phosphoacceptor" evidence="10">
    <location>
        <begin position="233"/>
        <end position="295"/>
    </location>
</feature>
<keyword evidence="13" id="KW-1185">Reference proteome</keyword>
<protein>
    <recommendedName>
        <fullName evidence="2">histidine kinase</fullName>
        <ecNumber evidence="2">2.7.13.3</ecNumber>
    </recommendedName>
</protein>
<dbReference type="GO" id="GO:0016301">
    <property type="term" value="F:kinase activity"/>
    <property type="evidence" value="ECO:0007669"/>
    <property type="project" value="UniProtKB-KW"/>
</dbReference>
<keyword evidence="9" id="KW-0812">Transmembrane</keyword>
<dbReference type="CDD" id="cd16917">
    <property type="entry name" value="HATPase_UhpB-NarQ-NarX-like"/>
    <property type="match status" value="1"/>
</dbReference>
<evidence type="ECO:0000256" key="2">
    <source>
        <dbReference type="ARBA" id="ARBA00012438"/>
    </source>
</evidence>
<evidence type="ECO:0000256" key="9">
    <source>
        <dbReference type="SAM" id="Phobius"/>
    </source>
</evidence>
<keyword evidence="5" id="KW-0547">Nucleotide-binding</keyword>